<accession>A0ACB0J2R5</accession>
<evidence type="ECO:0000313" key="1">
    <source>
        <dbReference type="EMBL" id="CAJ2638670.1"/>
    </source>
</evidence>
<dbReference type="EMBL" id="CASHSV030000024">
    <property type="protein sequence ID" value="CAJ2638670.1"/>
    <property type="molecule type" value="Genomic_DNA"/>
</dbReference>
<comment type="caution">
    <text evidence="1">The sequence shown here is derived from an EMBL/GenBank/DDBJ whole genome shotgun (WGS) entry which is preliminary data.</text>
</comment>
<reference evidence="1" key="1">
    <citation type="submission" date="2023-10" db="EMBL/GenBank/DDBJ databases">
        <authorList>
            <person name="Rodriguez Cubillos JULIANA M."/>
            <person name="De Vega J."/>
        </authorList>
    </citation>
    <scope>NUCLEOTIDE SEQUENCE</scope>
</reference>
<sequence length="205" mass="23354">MDMWPEPENAEERPEILPPIYKTGPGRPKKVRIREFDEDGVRKRKRGVKYRCTTCNSFKHNVATCKSKTQDLEAMNRKRKQPRGKDNTNSESRQDNANTEIAEPNATNEVVIDASQSQVEAVIDASQSFFDEIPDEVMATVPEINHDDIPKKAKAVKDNAVKDKPVKDKAKTVKKKTTMVEPEKRRQSERQKANWVKKPTIGPGK</sequence>
<gene>
    <name evidence="1" type="ORF">MILVUS5_LOCUS8829</name>
</gene>
<name>A0ACB0J2R5_TRIPR</name>
<proteinExistence type="predicted"/>
<keyword evidence="2" id="KW-1185">Reference proteome</keyword>
<dbReference type="Proteomes" id="UP001177021">
    <property type="component" value="Unassembled WGS sequence"/>
</dbReference>
<evidence type="ECO:0000313" key="2">
    <source>
        <dbReference type="Proteomes" id="UP001177021"/>
    </source>
</evidence>
<organism evidence="1 2">
    <name type="scientific">Trifolium pratense</name>
    <name type="common">Red clover</name>
    <dbReference type="NCBI Taxonomy" id="57577"/>
    <lineage>
        <taxon>Eukaryota</taxon>
        <taxon>Viridiplantae</taxon>
        <taxon>Streptophyta</taxon>
        <taxon>Embryophyta</taxon>
        <taxon>Tracheophyta</taxon>
        <taxon>Spermatophyta</taxon>
        <taxon>Magnoliopsida</taxon>
        <taxon>eudicotyledons</taxon>
        <taxon>Gunneridae</taxon>
        <taxon>Pentapetalae</taxon>
        <taxon>rosids</taxon>
        <taxon>fabids</taxon>
        <taxon>Fabales</taxon>
        <taxon>Fabaceae</taxon>
        <taxon>Papilionoideae</taxon>
        <taxon>50 kb inversion clade</taxon>
        <taxon>NPAAA clade</taxon>
        <taxon>Hologalegina</taxon>
        <taxon>IRL clade</taxon>
        <taxon>Trifolieae</taxon>
        <taxon>Trifolium</taxon>
    </lineage>
</organism>
<protein>
    <submittedName>
        <fullName evidence="1">Uncharacterized protein</fullName>
    </submittedName>
</protein>